<name>A0A1H4LPF2_9NOCA</name>
<evidence type="ECO:0000313" key="3">
    <source>
        <dbReference type="Proteomes" id="UP000183561"/>
    </source>
</evidence>
<dbReference type="OrthoDB" id="3520547at2"/>
<feature type="transmembrane region" description="Helical" evidence="1">
    <location>
        <begin position="347"/>
        <end position="369"/>
    </location>
</feature>
<keyword evidence="1" id="KW-0472">Membrane</keyword>
<reference evidence="3" key="1">
    <citation type="submission" date="2016-10" db="EMBL/GenBank/DDBJ databases">
        <authorList>
            <person name="Varghese N."/>
            <person name="Submissions S."/>
        </authorList>
    </citation>
    <scope>NUCLEOTIDE SEQUENCE [LARGE SCALE GENOMIC DNA]</scope>
    <source>
        <strain evidence="3">DSM 44498</strain>
    </source>
</reference>
<dbReference type="Pfam" id="PF12077">
    <property type="entry name" value="DUF3556"/>
    <property type="match status" value="1"/>
</dbReference>
<dbReference type="RefSeq" id="WP_011599126.1">
    <property type="nucleotide sequence ID" value="NZ_FNSV01000005.1"/>
</dbReference>
<evidence type="ECO:0000256" key="1">
    <source>
        <dbReference type="SAM" id="Phobius"/>
    </source>
</evidence>
<feature type="transmembrane region" description="Helical" evidence="1">
    <location>
        <begin position="375"/>
        <end position="393"/>
    </location>
</feature>
<dbReference type="AlphaFoldDB" id="A0A1H4LPF2"/>
<feature type="transmembrane region" description="Helical" evidence="1">
    <location>
        <begin position="148"/>
        <end position="166"/>
    </location>
</feature>
<keyword evidence="1" id="KW-1133">Transmembrane helix</keyword>
<protein>
    <recommendedName>
        <fullName evidence="4">Transmembrane protein DUF3556</fullName>
    </recommendedName>
</protein>
<feature type="transmembrane region" description="Helical" evidence="1">
    <location>
        <begin position="290"/>
        <end position="310"/>
    </location>
</feature>
<dbReference type="InterPro" id="IPR021941">
    <property type="entry name" value="DUF3556_TM"/>
</dbReference>
<evidence type="ECO:0008006" key="4">
    <source>
        <dbReference type="Google" id="ProtNLM"/>
    </source>
</evidence>
<organism evidence="2 3">
    <name type="scientific">Rhodococcus koreensis</name>
    <dbReference type="NCBI Taxonomy" id="99653"/>
    <lineage>
        <taxon>Bacteria</taxon>
        <taxon>Bacillati</taxon>
        <taxon>Actinomycetota</taxon>
        <taxon>Actinomycetes</taxon>
        <taxon>Mycobacteriales</taxon>
        <taxon>Nocardiaceae</taxon>
        <taxon>Rhodococcus</taxon>
    </lineage>
</organism>
<evidence type="ECO:0000313" key="2">
    <source>
        <dbReference type="EMBL" id="SEB72466.1"/>
    </source>
</evidence>
<dbReference type="Proteomes" id="UP000183561">
    <property type="component" value="Unassembled WGS sequence"/>
</dbReference>
<gene>
    <name evidence="2" type="ORF">SAMN04490239_1395</name>
</gene>
<feature type="transmembrane region" description="Helical" evidence="1">
    <location>
        <begin position="47"/>
        <end position="64"/>
    </location>
</feature>
<feature type="transmembrane region" description="Helical" evidence="1">
    <location>
        <begin position="231"/>
        <end position="251"/>
    </location>
</feature>
<keyword evidence="1" id="KW-0812">Transmembrane</keyword>
<sequence length="621" mass="69326">MGFRQADVPDVDPAEFEKIPTMERMKLLCLHWVDYGFGAPKIMHSLYLVKGLFFIIAGWLLIGLTTPGLPLLDLGAWWGEMIVLQKSMLWVVLWSATGFNESWGPLAFKFTPNTAGYRYWIRTGTLRLPPWPGKIPLTGGDERKAIDVWLYLGMLASLVAGLVLPGQQTAAAYSEPGLLPMWPFIAFIAFQLVMGLRDKVAFLASRPEQYSVMLLAFGVLTNYAAGHVDMIVVAKIAIFAVWWGAFLSKIGHHFTPTVQTMLTNSPINKSKTLRRALYRNVPEDLLPSRLAWFCAHVLGTVVEFLVPIVLLFTTNWVVAVLAAAFMTCFHAFIYSMFAVAMPQEWNLYFGFLSPFVFLGFFAGDGYAVWDASNPWIVVAAAVLTLTLPIVGNFRPDLISFLLSMRQYAGNWSSATMAFRNNGCEAKLDSPDFITEITSHKHQLSSLFGPEAAEIFLQKTAAFRLLNSQGRGHMSLMMDHLDDLDNYRFREGEMMCTFFVGWQFGDGHLFNPFTIAAIQKRCHFEPGEFITVWTESQPLHKKTLEYKVIDAALGVVETGYYVVKDALAEQPWLPNGPINYTVTWRDPDYVPAGASPDYVPAGASPDYVPAGASRDPIPEVAG</sequence>
<keyword evidence="3" id="KW-1185">Reference proteome</keyword>
<feature type="transmembrane region" description="Helical" evidence="1">
    <location>
        <begin position="316"/>
        <end position="340"/>
    </location>
</feature>
<accession>A0A1H4LPF2</accession>
<dbReference type="EMBL" id="FNSV01000005">
    <property type="protein sequence ID" value="SEB72466.1"/>
    <property type="molecule type" value="Genomic_DNA"/>
</dbReference>
<proteinExistence type="predicted"/>
<feature type="transmembrane region" description="Helical" evidence="1">
    <location>
        <begin position="178"/>
        <end position="196"/>
    </location>
</feature>